<accession>A0A2P2BT53</accession>
<evidence type="ECO:0000256" key="2">
    <source>
        <dbReference type="ARBA" id="ARBA00022679"/>
    </source>
</evidence>
<evidence type="ECO:0000256" key="4">
    <source>
        <dbReference type="ARBA" id="ARBA00022777"/>
    </source>
</evidence>
<keyword evidence="5" id="KW-0067">ATP-binding</keyword>
<dbReference type="Gene3D" id="3.40.1190.20">
    <property type="match status" value="1"/>
</dbReference>
<dbReference type="EMBL" id="LN650648">
    <property type="protein sequence ID" value="CEI73502.1"/>
    <property type="molecule type" value="Genomic_DNA"/>
</dbReference>
<keyword evidence="8" id="KW-1185">Reference proteome</keyword>
<evidence type="ECO:0000256" key="3">
    <source>
        <dbReference type="ARBA" id="ARBA00022741"/>
    </source>
</evidence>
<dbReference type="KEGG" id="rhom:FRIFI_1974"/>
<evidence type="ECO:0000256" key="5">
    <source>
        <dbReference type="ARBA" id="ARBA00022840"/>
    </source>
</evidence>
<dbReference type="GO" id="GO:0005829">
    <property type="term" value="C:cytosol"/>
    <property type="evidence" value="ECO:0007669"/>
    <property type="project" value="TreeGrafter"/>
</dbReference>
<dbReference type="GO" id="GO:0009443">
    <property type="term" value="P:pyridoxal 5'-phosphate salvage"/>
    <property type="evidence" value="ECO:0007669"/>
    <property type="project" value="InterPro"/>
</dbReference>
<dbReference type="InterPro" id="IPR013749">
    <property type="entry name" value="PM/HMP-P_kinase-1"/>
</dbReference>
<dbReference type="GO" id="GO:0005524">
    <property type="term" value="F:ATP binding"/>
    <property type="evidence" value="ECO:0007669"/>
    <property type="project" value="UniProtKB-KW"/>
</dbReference>
<keyword evidence="2" id="KW-0808">Transferase</keyword>
<evidence type="ECO:0000259" key="6">
    <source>
        <dbReference type="Pfam" id="PF08543"/>
    </source>
</evidence>
<organism evidence="7 8">
    <name type="scientific">Romboutsia hominis</name>
    <dbReference type="NCBI Taxonomy" id="1507512"/>
    <lineage>
        <taxon>Bacteria</taxon>
        <taxon>Bacillati</taxon>
        <taxon>Bacillota</taxon>
        <taxon>Clostridia</taxon>
        <taxon>Peptostreptococcales</taxon>
        <taxon>Peptostreptococcaceae</taxon>
        <taxon>Romboutsia</taxon>
    </lineage>
</organism>
<dbReference type="PANTHER" id="PTHR10534">
    <property type="entry name" value="PYRIDOXAL KINASE"/>
    <property type="match status" value="1"/>
</dbReference>
<dbReference type="SUPFAM" id="SSF53613">
    <property type="entry name" value="Ribokinase-like"/>
    <property type="match status" value="1"/>
</dbReference>
<evidence type="ECO:0000256" key="1">
    <source>
        <dbReference type="ARBA" id="ARBA00012104"/>
    </source>
</evidence>
<sequence length="273" mass="30600">MKKIAAIHDLSGIGRCSLTAAIPILSALKTQCCPFPTAILSSQTGYPKYSFLDFTDHMREYSNVWSELNINFDYIYSGFLGSKDQVDIVIDFIKKNNNSFVIVDPVMGDNGNMYSIFDNDMCKKIKNLVKISNLTTPNITEACLLTNRSISDIGDLTKKDIINMAKEISELGPENVIITGVVQDGYILNIGYDKISDNCFITSFEYNNLSYSGTGDIFTSIICGLIANGHDLEFAINKSSYFVHKVVNYTSKFDTDRNDGIMFEYFLNELTRL</sequence>
<evidence type="ECO:0000313" key="8">
    <source>
        <dbReference type="Proteomes" id="UP000245695"/>
    </source>
</evidence>
<dbReference type="EC" id="2.7.1.35" evidence="1"/>
<proteinExistence type="predicted"/>
<protein>
    <recommendedName>
        <fullName evidence="1">pyridoxal kinase</fullName>
        <ecNumber evidence="1">2.7.1.35</ecNumber>
    </recommendedName>
</protein>
<dbReference type="InterPro" id="IPR004625">
    <property type="entry name" value="PyrdxlKinase"/>
</dbReference>
<keyword evidence="3" id="KW-0547">Nucleotide-binding</keyword>
<dbReference type="Proteomes" id="UP000245695">
    <property type="component" value="Chromosome 1"/>
</dbReference>
<dbReference type="Pfam" id="PF08543">
    <property type="entry name" value="Phos_pyr_kin"/>
    <property type="match status" value="1"/>
</dbReference>
<evidence type="ECO:0000313" key="7">
    <source>
        <dbReference type="EMBL" id="CEI73502.1"/>
    </source>
</evidence>
<feature type="domain" description="Pyridoxamine kinase/Phosphomethylpyrimidine kinase" evidence="6">
    <location>
        <begin position="70"/>
        <end position="253"/>
    </location>
</feature>
<dbReference type="PANTHER" id="PTHR10534:SF2">
    <property type="entry name" value="PYRIDOXAL KINASE"/>
    <property type="match status" value="1"/>
</dbReference>
<dbReference type="CDD" id="cd01173">
    <property type="entry name" value="pyridoxal_pyridoxamine_kinase"/>
    <property type="match status" value="1"/>
</dbReference>
<dbReference type="GO" id="GO:0008478">
    <property type="term" value="F:pyridoxal kinase activity"/>
    <property type="evidence" value="ECO:0007669"/>
    <property type="project" value="UniProtKB-EC"/>
</dbReference>
<name>A0A2P2BT53_9FIRM</name>
<dbReference type="AlphaFoldDB" id="A0A2P2BT53"/>
<dbReference type="InterPro" id="IPR029056">
    <property type="entry name" value="Ribokinase-like"/>
</dbReference>
<reference evidence="7 8" key="1">
    <citation type="submission" date="2014-09" db="EMBL/GenBank/DDBJ databases">
        <authorList>
            <person name="Hornung B.V."/>
        </authorList>
    </citation>
    <scope>NUCLEOTIDE SEQUENCE [LARGE SCALE GENOMIC DNA]</scope>
    <source>
        <strain evidence="7 8">FRIFI</strain>
    </source>
</reference>
<gene>
    <name evidence="7" type="ORF">FRIFI_1974</name>
</gene>
<dbReference type="NCBIfam" id="NF005491">
    <property type="entry name" value="PRK07105.1"/>
    <property type="match status" value="1"/>
</dbReference>
<keyword evidence="4 7" id="KW-0418">Kinase</keyword>
<dbReference type="RefSeq" id="WP_207733536.1">
    <property type="nucleotide sequence ID" value="NZ_FJTZ01000012.1"/>
</dbReference>